<dbReference type="STRING" id="118060.ATZ35_02790"/>
<feature type="transmembrane region" description="Helical" evidence="1">
    <location>
        <begin position="48"/>
        <end position="65"/>
    </location>
</feature>
<gene>
    <name evidence="2" type="ORF">ATZ35_02790</name>
</gene>
<keyword evidence="1" id="KW-0472">Membrane</keyword>
<evidence type="ECO:0000313" key="3">
    <source>
        <dbReference type="Proteomes" id="UP000067523"/>
    </source>
</evidence>
<keyword evidence="1" id="KW-1133">Transmembrane helix</keyword>
<sequence length="209" mass="23272">MMKNFLFSLFFYTLSGIGISLTLKADIGVSSFNSLNIALASISEIRVGTITFLLNTLFLLLYMLLSRERQFLKYLLMFLSVLYLGNIINFFSYTVLAPLDLDNYLLKLIVFIIGTCIAGFATGMVISLGILPFPIESVCIVLSELTGFSFAKFRYGIDLFSVTLSLILSLSYDLPVFVREGTLLSLFLLSGVISLTKANYEAHLLKQNS</sequence>
<keyword evidence="1" id="KW-0812">Transmembrane</keyword>
<dbReference type="PANTHER" id="PTHR40078:SF1">
    <property type="entry name" value="INTEGRAL MEMBRANE PROTEIN"/>
    <property type="match status" value="1"/>
</dbReference>
<keyword evidence="3" id="KW-1185">Reference proteome</keyword>
<evidence type="ECO:0000313" key="2">
    <source>
        <dbReference type="EMBL" id="ALS36125.1"/>
    </source>
</evidence>
<name>A0A0U2XFN9_9ENTE</name>
<feature type="transmembrane region" description="Helical" evidence="1">
    <location>
        <begin position="108"/>
        <end position="133"/>
    </location>
</feature>
<evidence type="ECO:0008006" key="4">
    <source>
        <dbReference type="Google" id="ProtNLM"/>
    </source>
</evidence>
<dbReference type="KEGG" id="erx:ATZ35_02790"/>
<dbReference type="InterPro" id="IPR038750">
    <property type="entry name" value="YczE/YyaS-like"/>
</dbReference>
<organism evidence="2 3">
    <name type="scientific">Enterococcus rotai</name>
    <dbReference type="NCBI Taxonomy" id="118060"/>
    <lineage>
        <taxon>Bacteria</taxon>
        <taxon>Bacillati</taxon>
        <taxon>Bacillota</taxon>
        <taxon>Bacilli</taxon>
        <taxon>Lactobacillales</taxon>
        <taxon>Enterococcaceae</taxon>
        <taxon>Enterococcus</taxon>
    </lineage>
</organism>
<reference evidence="3" key="1">
    <citation type="submission" date="2015-12" db="EMBL/GenBank/DDBJ databases">
        <authorList>
            <person name="Lauer A."/>
            <person name="Humrighouse B."/>
            <person name="Loparev V."/>
            <person name="Shewmaker P.L."/>
            <person name="Whitney A.M."/>
            <person name="McLaughlin R.W."/>
        </authorList>
    </citation>
    <scope>NUCLEOTIDE SEQUENCE [LARGE SCALE GENOMIC DNA]</scope>
    <source>
        <strain evidence="3">LMG 26678</strain>
    </source>
</reference>
<evidence type="ECO:0000256" key="1">
    <source>
        <dbReference type="SAM" id="Phobius"/>
    </source>
</evidence>
<dbReference type="EMBL" id="CP013655">
    <property type="protein sequence ID" value="ALS36125.1"/>
    <property type="molecule type" value="Genomic_DNA"/>
</dbReference>
<dbReference type="AlphaFoldDB" id="A0A0U2XFN9"/>
<dbReference type="Proteomes" id="UP000067523">
    <property type="component" value="Chromosome"/>
</dbReference>
<feature type="transmembrane region" description="Helical" evidence="1">
    <location>
        <begin position="74"/>
        <end position="96"/>
    </location>
</feature>
<dbReference type="Pfam" id="PF19700">
    <property type="entry name" value="DUF6198"/>
    <property type="match status" value="1"/>
</dbReference>
<protein>
    <recommendedName>
        <fullName evidence="4">YitT family protein</fullName>
    </recommendedName>
</protein>
<dbReference type="PANTHER" id="PTHR40078">
    <property type="entry name" value="INTEGRAL MEMBRANE PROTEIN-RELATED"/>
    <property type="match status" value="1"/>
</dbReference>
<proteinExistence type="predicted"/>
<accession>A0A0U2XFN9</accession>